<dbReference type="KEGG" id="ovi:T265_09099"/>
<protein>
    <recommendedName>
        <fullName evidence="3">RNA exonuclease 4</fullName>
    </recommendedName>
</protein>
<evidence type="ECO:0000256" key="6">
    <source>
        <dbReference type="ARBA" id="ARBA00022801"/>
    </source>
</evidence>
<dbReference type="GO" id="GO:0000179">
    <property type="term" value="F:rRNA (adenine-N6,N6-)-dimethyltransferase activity"/>
    <property type="evidence" value="ECO:0007669"/>
    <property type="project" value="InterPro"/>
</dbReference>
<dbReference type="CDD" id="cd06144">
    <property type="entry name" value="REX4_like"/>
    <property type="match status" value="1"/>
</dbReference>
<evidence type="ECO:0000256" key="8">
    <source>
        <dbReference type="ARBA" id="ARBA00023242"/>
    </source>
</evidence>
<keyword evidence="5" id="KW-0540">Nuclease</keyword>
<keyword evidence="6" id="KW-0378">Hydrolase</keyword>
<dbReference type="InterPro" id="IPR025714">
    <property type="entry name" value="Methyltranfer_dom"/>
</dbReference>
<accession>A0A074Z722</accession>
<dbReference type="Pfam" id="PF13679">
    <property type="entry name" value="Methyltransf_32"/>
    <property type="match status" value="1"/>
</dbReference>
<comment type="similarity">
    <text evidence="2">Belongs to the REXO4 family.</text>
</comment>
<reference evidence="11 12" key="1">
    <citation type="submission" date="2013-11" db="EMBL/GenBank/DDBJ databases">
        <title>Opisthorchis viverrini - life in the bile duct.</title>
        <authorList>
            <person name="Young N.D."/>
            <person name="Nagarajan N."/>
            <person name="Lin S.J."/>
            <person name="Korhonen P.K."/>
            <person name="Jex A.R."/>
            <person name="Hall R.S."/>
            <person name="Safavi-Hemami H."/>
            <person name="Kaewkong W."/>
            <person name="Bertrand D."/>
            <person name="Gao S."/>
            <person name="Seet Q."/>
            <person name="Wongkham S."/>
            <person name="Teh B.T."/>
            <person name="Wongkham C."/>
            <person name="Intapan P.M."/>
            <person name="Maleewong W."/>
            <person name="Yang X."/>
            <person name="Hu M."/>
            <person name="Wang Z."/>
            <person name="Hofmann A."/>
            <person name="Sternberg P.W."/>
            <person name="Tan P."/>
            <person name="Wang J."/>
            <person name="Gasser R.B."/>
        </authorList>
    </citation>
    <scope>NUCLEOTIDE SEQUENCE [LARGE SCALE GENOMIC DNA]</scope>
</reference>
<dbReference type="RefSeq" id="XP_009173351.1">
    <property type="nucleotide sequence ID" value="XM_009175087.1"/>
</dbReference>
<dbReference type="GO" id="GO:0003676">
    <property type="term" value="F:nucleic acid binding"/>
    <property type="evidence" value="ECO:0007669"/>
    <property type="project" value="InterPro"/>
</dbReference>
<evidence type="ECO:0000313" key="12">
    <source>
        <dbReference type="Proteomes" id="UP000054324"/>
    </source>
</evidence>
<evidence type="ECO:0000259" key="10">
    <source>
        <dbReference type="SMART" id="SM00479"/>
    </source>
</evidence>
<dbReference type="PANTHER" id="PTHR12801">
    <property type="entry name" value="RNA EXONUCLEASE REXO1 / RECO3 FAMILY MEMBER-RELATED"/>
    <property type="match status" value="1"/>
</dbReference>
<feature type="domain" description="Exonuclease" evidence="10">
    <location>
        <begin position="128"/>
        <end position="291"/>
    </location>
</feature>
<dbReference type="InterPro" id="IPR012337">
    <property type="entry name" value="RNaseH-like_sf"/>
</dbReference>
<dbReference type="AlphaFoldDB" id="A0A074Z722"/>
<dbReference type="GeneID" id="20323278"/>
<evidence type="ECO:0000313" key="11">
    <source>
        <dbReference type="EMBL" id="KER22893.1"/>
    </source>
</evidence>
<dbReference type="InterPro" id="IPR036397">
    <property type="entry name" value="RNaseH_sf"/>
</dbReference>
<dbReference type="FunFam" id="3.30.420.10:FF:000007">
    <property type="entry name" value="Interferon-stimulated exonuclease gene 20"/>
    <property type="match status" value="1"/>
</dbReference>
<dbReference type="InterPro" id="IPR013520">
    <property type="entry name" value="Ribonucl_H"/>
</dbReference>
<dbReference type="InterPro" id="IPR029063">
    <property type="entry name" value="SAM-dependent_MTases_sf"/>
</dbReference>
<evidence type="ECO:0000256" key="2">
    <source>
        <dbReference type="ARBA" id="ARBA00010489"/>
    </source>
</evidence>
<dbReference type="SMART" id="SM00479">
    <property type="entry name" value="EXOIII"/>
    <property type="match status" value="1"/>
</dbReference>
<dbReference type="GO" id="GO:0008408">
    <property type="term" value="F:3'-5' exonuclease activity"/>
    <property type="evidence" value="ECO:0007669"/>
    <property type="project" value="InterPro"/>
</dbReference>
<evidence type="ECO:0000256" key="1">
    <source>
        <dbReference type="ARBA" id="ARBA00004123"/>
    </source>
</evidence>
<evidence type="ECO:0000256" key="9">
    <source>
        <dbReference type="ARBA" id="ARBA00025599"/>
    </source>
</evidence>
<evidence type="ECO:0000256" key="3">
    <source>
        <dbReference type="ARBA" id="ARBA00016937"/>
    </source>
</evidence>
<evidence type="ECO:0000256" key="5">
    <source>
        <dbReference type="ARBA" id="ARBA00022722"/>
    </source>
</evidence>
<keyword evidence="12" id="KW-1185">Reference proteome</keyword>
<dbReference type="GO" id="GO:0005634">
    <property type="term" value="C:nucleus"/>
    <property type="evidence" value="ECO:0007669"/>
    <property type="project" value="UniProtKB-SubCell"/>
</dbReference>
<keyword evidence="7" id="KW-0269">Exonuclease</keyword>
<dbReference type="InterPro" id="IPR020596">
    <property type="entry name" value="rRNA_Ade_Mease_Trfase_CS"/>
</dbReference>
<dbReference type="OrthoDB" id="16516at2759"/>
<dbReference type="PROSITE" id="PS01131">
    <property type="entry name" value="RRNA_A_DIMETH"/>
    <property type="match status" value="1"/>
</dbReference>
<sequence>MIRRTFSRITRMDFQILYGAYVRLLLEYANQAVYSGRTKDVTLSERVQLAATRMVAGLKSVDYETRRAKLDLFPLEYRRLRGDLILTYALFEQNLANRFFTVDPANPRRGHSLFLSPVSNEAPLDARTPVAIDCEMVGVGPEARNALGRVSVVSYTGAVLYDVMVRPEEKITDFRTRWSGIRPFDMRRSIPFACAQEQVERIIRDRIVVGHMVHNDFNVLKLKHPCWLIRDTAKAAYAKLVAGFPTDKVVGLRALTLRLFGTEIQKGEHCSIEDARATMAIYRVTEKVWETELRRTAQLNCQPCGETDLLSSSPCDFDGALSCATPSCKRASNGTESLSPDHLPMIASKRLCKEGAILSTKKTEMFRSSSSSSLLDDSFWPDDAGVLLLKRPLPLSLLAYRVACLSVQLNVDALSSCSEWTRWQNGNVLFSNSADLHLLLSGNPALGLSYDGTDANSPRSDLPPQFRRHVTPKKQHEIQKLSSVAGAVANSRPPEAEERECGLPLSATVVDIGSGQGHLSRYLSLKYGLNVVSLEADSTHLEKASKFDRLLLLQDTTVESFRTPSCDEPMKILGPITCAMRISSGLIGADMNHMLQRLLEVDDSRCLKLANAVRALQIRAFTSSVTLQSELIQLPRYVKRPTTSSTSPWILSYSQLEAACHCIPAYLERLEQAIKTGDTSHLRVQGYRAVVELLLEKRRCLRTNHSDPVPAVRAIRCAVKNANSMDFDTYSSILLNRMKAVQQSDGATHQGLFDPFRSEELKAALPKISLDEAWYPIVRYHVLRLMLTPAVETLVLLDRLLWLREKGGC</sequence>
<dbReference type="EMBL" id="KL596874">
    <property type="protein sequence ID" value="KER22893.1"/>
    <property type="molecule type" value="Genomic_DNA"/>
</dbReference>
<dbReference type="Proteomes" id="UP000054324">
    <property type="component" value="Unassembled WGS sequence"/>
</dbReference>
<proteinExistence type="inferred from homology"/>
<evidence type="ECO:0000256" key="4">
    <source>
        <dbReference type="ARBA" id="ARBA00022552"/>
    </source>
</evidence>
<comment type="subcellular location">
    <subcellularLocation>
        <location evidence="1">Nucleus</location>
    </subcellularLocation>
</comment>
<dbReference type="InterPro" id="IPR037431">
    <property type="entry name" value="REX4_DEDDh_dom"/>
</dbReference>
<dbReference type="CTD" id="20323278"/>
<dbReference type="InterPro" id="IPR047021">
    <property type="entry name" value="REXO1/3/4-like"/>
</dbReference>
<dbReference type="SUPFAM" id="SSF53335">
    <property type="entry name" value="S-adenosyl-L-methionine-dependent methyltransferases"/>
    <property type="match status" value="1"/>
</dbReference>
<dbReference type="STRING" id="6198.A0A074Z722"/>
<gene>
    <name evidence="11" type="ORF">T265_09099</name>
</gene>
<dbReference type="Pfam" id="PF00929">
    <property type="entry name" value="RNase_T"/>
    <property type="match status" value="1"/>
</dbReference>
<keyword evidence="4" id="KW-0698">rRNA processing</keyword>
<dbReference type="PANTHER" id="PTHR12801:SF45">
    <property type="entry name" value="RNA EXONUCLEASE 4"/>
    <property type="match status" value="1"/>
</dbReference>
<keyword evidence="8" id="KW-0539">Nucleus</keyword>
<evidence type="ECO:0000256" key="7">
    <source>
        <dbReference type="ARBA" id="ARBA00022839"/>
    </source>
</evidence>
<dbReference type="Gene3D" id="3.30.420.10">
    <property type="entry name" value="Ribonuclease H-like superfamily/Ribonuclease H"/>
    <property type="match status" value="1"/>
</dbReference>
<name>A0A074Z722_OPIVI</name>
<comment type="function">
    <text evidence="9">Exoribonuclease involved in ribosome biosynthesis. Involved in the processing of ITS1, the internal transcribed spacer localized between the 18S and 5.8S rRNAs.</text>
</comment>
<organism evidence="11 12">
    <name type="scientific">Opisthorchis viverrini</name>
    <name type="common">Southeast Asian liver fluke</name>
    <dbReference type="NCBI Taxonomy" id="6198"/>
    <lineage>
        <taxon>Eukaryota</taxon>
        <taxon>Metazoa</taxon>
        <taxon>Spiralia</taxon>
        <taxon>Lophotrochozoa</taxon>
        <taxon>Platyhelminthes</taxon>
        <taxon>Trematoda</taxon>
        <taxon>Digenea</taxon>
        <taxon>Opisthorchiida</taxon>
        <taxon>Opisthorchiata</taxon>
        <taxon>Opisthorchiidae</taxon>
        <taxon>Opisthorchis</taxon>
    </lineage>
</organism>
<dbReference type="SUPFAM" id="SSF53098">
    <property type="entry name" value="Ribonuclease H-like"/>
    <property type="match status" value="1"/>
</dbReference>